<evidence type="ECO:0000313" key="1">
    <source>
        <dbReference type="EMBL" id="CAE7945638.1"/>
    </source>
</evidence>
<feature type="non-terminal residue" evidence="1">
    <location>
        <position position="69"/>
    </location>
</feature>
<keyword evidence="2" id="KW-1185">Reference proteome</keyword>
<dbReference type="EMBL" id="CAJNJA010104174">
    <property type="protein sequence ID" value="CAE7945638.1"/>
    <property type="molecule type" value="Genomic_DNA"/>
</dbReference>
<organism evidence="1 2">
    <name type="scientific">Symbiodinium necroappetens</name>
    <dbReference type="NCBI Taxonomy" id="1628268"/>
    <lineage>
        <taxon>Eukaryota</taxon>
        <taxon>Sar</taxon>
        <taxon>Alveolata</taxon>
        <taxon>Dinophyceae</taxon>
        <taxon>Suessiales</taxon>
        <taxon>Symbiodiniaceae</taxon>
        <taxon>Symbiodinium</taxon>
    </lineage>
</organism>
<dbReference type="Proteomes" id="UP000601435">
    <property type="component" value="Unassembled WGS sequence"/>
</dbReference>
<evidence type="ECO:0000313" key="2">
    <source>
        <dbReference type="Proteomes" id="UP000601435"/>
    </source>
</evidence>
<gene>
    <name evidence="1" type="ORF">SNEC2469_LOCUS35629</name>
</gene>
<accession>A0A813CQ37</accession>
<feature type="non-terminal residue" evidence="1">
    <location>
        <position position="1"/>
    </location>
</feature>
<dbReference type="AlphaFoldDB" id="A0A813CQ37"/>
<reference evidence="1" key="1">
    <citation type="submission" date="2021-02" db="EMBL/GenBank/DDBJ databases">
        <authorList>
            <person name="Dougan E. K."/>
            <person name="Rhodes N."/>
            <person name="Thang M."/>
            <person name="Chan C."/>
        </authorList>
    </citation>
    <scope>NUCLEOTIDE SEQUENCE</scope>
</reference>
<sequence>LDSSGDAGQDDTDPENYARVTRQLSAEDVVDPARDAVFAWCRKAYRSVEKPELQTTVSADTPRENFTHF</sequence>
<protein>
    <submittedName>
        <fullName evidence="1">Uncharacterized protein</fullName>
    </submittedName>
</protein>
<name>A0A813CQ37_9DINO</name>
<comment type="caution">
    <text evidence="1">The sequence shown here is derived from an EMBL/GenBank/DDBJ whole genome shotgun (WGS) entry which is preliminary data.</text>
</comment>
<proteinExistence type="predicted"/>